<dbReference type="Pfam" id="PF03807">
    <property type="entry name" value="F420_oxidored"/>
    <property type="match status" value="1"/>
</dbReference>
<dbReference type="AlphaFoldDB" id="A0A918HRT0"/>
<feature type="domain" description="Pyrroline-5-carboxylate reductase catalytic N-terminal" evidence="2">
    <location>
        <begin position="5"/>
        <end position="86"/>
    </location>
</feature>
<name>A0A918HRT0_9ACTN</name>
<evidence type="ECO:0000256" key="1">
    <source>
        <dbReference type="ARBA" id="ARBA00023002"/>
    </source>
</evidence>
<organism evidence="3 4">
    <name type="scientific">Streptomyces phaeofaciens</name>
    <dbReference type="NCBI Taxonomy" id="68254"/>
    <lineage>
        <taxon>Bacteria</taxon>
        <taxon>Bacillati</taxon>
        <taxon>Actinomycetota</taxon>
        <taxon>Actinomycetes</taxon>
        <taxon>Kitasatosporales</taxon>
        <taxon>Streptomycetaceae</taxon>
        <taxon>Streptomyces</taxon>
    </lineage>
</organism>
<dbReference type="RefSeq" id="WP_189717721.1">
    <property type="nucleotide sequence ID" value="NZ_BMSA01000039.1"/>
</dbReference>
<evidence type="ECO:0000313" key="4">
    <source>
        <dbReference type="Proteomes" id="UP000646776"/>
    </source>
</evidence>
<keyword evidence="1" id="KW-0560">Oxidoreductase</keyword>
<sequence length="232" mass="24267">MSTIGLIGGTIARLAVAAGHDVVLSNRRGPQSLAALVAELGPQARVATSAEVAAAGDIVVVTIPLHAYRAVPVEPLRGKVVIDTDNYYPQRDGRIAELDDETTTSNELLQAHLPESRVVKAMNNIFSVHLGSLARPTGHPQRSALAIASANLDAEQSVTAFLGSIGYDALDAGPLAEGWRFQRDTAVYSEPYFSAGHGLTATAQGAGPGPGPPVTADTLRPLLAAAQRYRDM</sequence>
<protein>
    <submittedName>
        <fullName evidence="3">NADP oxidoreductase</fullName>
    </submittedName>
</protein>
<evidence type="ECO:0000313" key="3">
    <source>
        <dbReference type="EMBL" id="GGT91618.1"/>
    </source>
</evidence>
<reference evidence="3" key="2">
    <citation type="submission" date="2020-09" db="EMBL/GenBank/DDBJ databases">
        <authorList>
            <person name="Sun Q."/>
            <person name="Ohkuma M."/>
        </authorList>
    </citation>
    <scope>NUCLEOTIDE SEQUENCE</scope>
    <source>
        <strain evidence="3">JCM 4125</strain>
    </source>
</reference>
<dbReference type="Gene3D" id="3.40.50.720">
    <property type="entry name" value="NAD(P)-binding Rossmann-like Domain"/>
    <property type="match status" value="1"/>
</dbReference>
<dbReference type="PANTHER" id="PTHR14239:SF10">
    <property type="entry name" value="REDUCTASE"/>
    <property type="match status" value="1"/>
</dbReference>
<dbReference type="Proteomes" id="UP000646776">
    <property type="component" value="Unassembled WGS sequence"/>
</dbReference>
<keyword evidence="4" id="KW-1185">Reference proteome</keyword>
<accession>A0A918HRT0</accession>
<comment type="caution">
    <text evidence="3">The sequence shown here is derived from an EMBL/GenBank/DDBJ whole genome shotgun (WGS) entry which is preliminary data.</text>
</comment>
<dbReference type="EMBL" id="BMSA01000039">
    <property type="protein sequence ID" value="GGT91618.1"/>
    <property type="molecule type" value="Genomic_DNA"/>
</dbReference>
<evidence type="ECO:0000259" key="2">
    <source>
        <dbReference type="Pfam" id="PF03807"/>
    </source>
</evidence>
<dbReference type="GO" id="GO:0016491">
    <property type="term" value="F:oxidoreductase activity"/>
    <property type="evidence" value="ECO:0007669"/>
    <property type="project" value="UniProtKB-KW"/>
</dbReference>
<gene>
    <name evidence="3" type="ORF">GCM10010226_82040</name>
</gene>
<reference evidence="3" key="1">
    <citation type="journal article" date="2014" name="Int. J. Syst. Evol. Microbiol.">
        <title>Complete genome sequence of Corynebacterium casei LMG S-19264T (=DSM 44701T), isolated from a smear-ripened cheese.</title>
        <authorList>
            <consortium name="US DOE Joint Genome Institute (JGI-PGF)"/>
            <person name="Walter F."/>
            <person name="Albersmeier A."/>
            <person name="Kalinowski J."/>
            <person name="Ruckert C."/>
        </authorList>
    </citation>
    <scope>NUCLEOTIDE SEQUENCE</scope>
    <source>
        <strain evidence="3">JCM 4125</strain>
    </source>
</reference>
<dbReference type="InterPro" id="IPR028939">
    <property type="entry name" value="P5C_Rdtase_cat_N"/>
</dbReference>
<dbReference type="PANTHER" id="PTHR14239">
    <property type="entry name" value="DUDULIN-RELATED"/>
    <property type="match status" value="1"/>
</dbReference>
<dbReference type="InterPro" id="IPR036291">
    <property type="entry name" value="NAD(P)-bd_dom_sf"/>
</dbReference>
<dbReference type="InterPro" id="IPR051267">
    <property type="entry name" value="STEAP_metalloreductase"/>
</dbReference>
<dbReference type="SUPFAM" id="SSF51735">
    <property type="entry name" value="NAD(P)-binding Rossmann-fold domains"/>
    <property type="match status" value="1"/>
</dbReference>
<proteinExistence type="predicted"/>